<keyword evidence="5" id="KW-1185">Reference proteome</keyword>
<dbReference type="EMBL" id="JARXVE010000006">
    <property type="protein sequence ID" value="MDH6197403.1"/>
    <property type="molecule type" value="Genomic_DNA"/>
</dbReference>
<evidence type="ECO:0000313" key="5">
    <source>
        <dbReference type="Proteomes" id="UP001160130"/>
    </source>
</evidence>
<evidence type="ECO:0000256" key="1">
    <source>
        <dbReference type="ARBA" id="ARBA00008324"/>
    </source>
</evidence>
<keyword evidence="2" id="KW-0378">Hydrolase</keyword>
<protein>
    <submittedName>
        <fullName evidence="4">Uncharacterized protein (TIGR00369 family)</fullName>
    </submittedName>
</protein>
<dbReference type="Proteomes" id="UP001160130">
    <property type="component" value="Unassembled WGS sequence"/>
</dbReference>
<feature type="domain" description="Thioesterase" evidence="3">
    <location>
        <begin position="56"/>
        <end position="126"/>
    </location>
</feature>
<dbReference type="NCBIfam" id="TIGR00369">
    <property type="entry name" value="unchar_dom_1"/>
    <property type="match status" value="1"/>
</dbReference>
<comment type="caution">
    <text evidence="4">The sequence shown here is derived from an EMBL/GenBank/DDBJ whole genome shotgun (WGS) entry which is preliminary data.</text>
</comment>
<dbReference type="Gene3D" id="3.10.129.10">
    <property type="entry name" value="Hotdog Thioesterase"/>
    <property type="match status" value="1"/>
</dbReference>
<evidence type="ECO:0000256" key="2">
    <source>
        <dbReference type="ARBA" id="ARBA00022801"/>
    </source>
</evidence>
<dbReference type="InterPro" id="IPR029069">
    <property type="entry name" value="HotDog_dom_sf"/>
</dbReference>
<dbReference type="Pfam" id="PF03061">
    <property type="entry name" value="4HBT"/>
    <property type="match status" value="1"/>
</dbReference>
<gene>
    <name evidence="4" type="ORF">M2272_004056</name>
</gene>
<reference evidence="4 5" key="1">
    <citation type="submission" date="2023-04" db="EMBL/GenBank/DDBJ databases">
        <title>Forest soil microbial communities from Buena Vista Peninsula, Colon Province, Panama.</title>
        <authorList>
            <person name="Bouskill N."/>
        </authorList>
    </citation>
    <scope>NUCLEOTIDE SEQUENCE [LARGE SCALE GENOMIC DNA]</scope>
    <source>
        <strain evidence="4 5">AC80</strain>
    </source>
</reference>
<proteinExistence type="inferred from homology"/>
<dbReference type="PANTHER" id="PTHR21660:SF1">
    <property type="entry name" value="ACYL-COENZYME A THIOESTERASE 13"/>
    <property type="match status" value="1"/>
</dbReference>
<dbReference type="InterPro" id="IPR039298">
    <property type="entry name" value="ACOT13"/>
</dbReference>
<evidence type="ECO:0000259" key="3">
    <source>
        <dbReference type="Pfam" id="PF03061"/>
    </source>
</evidence>
<dbReference type="CDD" id="cd03443">
    <property type="entry name" value="PaaI_thioesterase"/>
    <property type="match status" value="1"/>
</dbReference>
<name>A0ABT6L3B5_9MYCO</name>
<organism evidence="4 5">
    <name type="scientific">Mycolicibacterium frederiksbergense</name>
    <dbReference type="NCBI Taxonomy" id="117567"/>
    <lineage>
        <taxon>Bacteria</taxon>
        <taxon>Bacillati</taxon>
        <taxon>Actinomycetota</taxon>
        <taxon>Actinomycetes</taxon>
        <taxon>Mycobacteriales</taxon>
        <taxon>Mycobacteriaceae</taxon>
        <taxon>Mycolicibacterium</taxon>
    </lineage>
</organism>
<comment type="similarity">
    <text evidence="1">Belongs to the thioesterase PaaI family.</text>
</comment>
<dbReference type="InterPro" id="IPR003736">
    <property type="entry name" value="PAAI_dom"/>
</dbReference>
<evidence type="ECO:0000313" key="4">
    <source>
        <dbReference type="EMBL" id="MDH6197403.1"/>
    </source>
</evidence>
<accession>A0ABT6L3B5</accession>
<dbReference type="SUPFAM" id="SSF54637">
    <property type="entry name" value="Thioesterase/thiol ester dehydrase-isomerase"/>
    <property type="match status" value="1"/>
</dbReference>
<dbReference type="InterPro" id="IPR006683">
    <property type="entry name" value="Thioestr_dom"/>
</dbReference>
<sequence length="145" mass="15565">MRLSGIENDASVAAMLTEPAPVHLLKQMGFRDIEENDERLIIEMDNRPDLANIRGALQGGLIATLIDIAAGRLAGRRVGPGQDVTTADMNVHYLAPVVEGPARAEATVVRAGRRLIVTSVDVTDTGRDNRLAARATLSFAVLDPR</sequence>
<dbReference type="PANTHER" id="PTHR21660">
    <property type="entry name" value="THIOESTERASE SUPERFAMILY MEMBER-RELATED"/>
    <property type="match status" value="1"/>
</dbReference>